<protein>
    <submittedName>
        <fullName evidence="2">Helix-turn-helix transcriptional regulator</fullName>
    </submittedName>
</protein>
<dbReference type="InterPro" id="IPR036388">
    <property type="entry name" value="WH-like_DNA-bd_sf"/>
</dbReference>
<evidence type="ECO:0000259" key="1">
    <source>
        <dbReference type="Pfam" id="PF03551"/>
    </source>
</evidence>
<dbReference type="Gene3D" id="1.10.10.10">
    <property type="entry name" value="Winged helix-like DNA-binding domain superfamily/Winged helix DNA-binding domain"/>
    <property type="match status" value="1"/>
</dbReference>
<keyword evidence="3" id="KW-1185">Reference proteome</keyword>
<evidence type="ECO:0000313" key="3">
    <source>
        <dbReference type="Proteomes" id="UP000598820"/>
    </source>
</evidence>
<sequence length="115" mass="12673">MKRTYLGEFEEVVLLTVAVLNEKAYGVAITDELDRQTGRSVSISAVHAALSRLQEKGMLYSHMGDATAERGGRRKRLFTVTALGSRTLHDIRSMRDQLWNSIEPNALPTIGLAGS</sequence>
<organism evidence="2 3">
    <name type="scientific">Spirosoma profusum</name>
    <dbReference type="NCBI Taxonomy" id="2771354"/>
    <lineage>
        <taxon>Bacteria</taxon>
        <taxon>Pseudomonadati</taxon>
        <taxon>Bacteroidota</taxon>
        <taxon>Cytophagia</taxon>
        <taxon>Cytophagales</taxon>
        <taxon>Cytophagaceae</taxon>
        <taxon>Spirosoma</taxon>
    </lineage>
</organism>
<reference evidence="2" key="1">
    <citation type="submission" date="2020-09" db="EMBL/GenBank/DDBJ databases">
        <authorList>
            <person name="Kim M.K."/>
        </authorList>
    </citation>
    <scope>NUCLEOTIDE SEQUENCE</scope>
    <source>
        <strain evidence="2">BT702</strain>
    </source>
</reference>
<dbReference type="InterPro" id="IPR005149">
    <property type="entry name" value="Tscrpt_reg_PadR_N"/>
</dbReference>
<dbReference type="SUPFAM" id="SSF46785">
    <property type="entry name" value="Winged helix' DNA-binding domain"/>
    <property type="match status" value="1"/>
</dbReference>
<gene>
    <name evidence="2" type="ORF">IC229_17025</name>
</gene>
<dbReference type="AlphaFoldDB" id="A0A926XY61"/>
<dbReference type="RefSeq" id="WP_190888205.1">
    <property type="nucleotide sequence ID" value="NZ_JACWZY010000014.1"/>
</dbReference>
<evidence type="ECO:0000313" key="2">
    <source>
        <dbReference type="EMBL" id="MBD2702355.1"/>
    </source>
</evidence>
<comment type="caution">
    <text evidence="2">The sequence shown here is derived from an EMBL/GenBank/DDBJ whole genome shotgun (WGS) entry which is preliminary data.</text>
</comment>
<dbReference type="EMBL" id="JACWZY010000014">
    <property type="protein sequence ID" value="MBD2702355.1"/>
    <property type="molecule type" value="Genomic_DNA"/>
</dbReference>
<accession>A0A926XY61</accession>
<dbReference type="Pfam" id="PF03551">
    <property type="entry name" value="PadR"/>
    <property type="match status" value="1"/>
</dbReference>
<proteinExistence type="predicted"/>
<dbReference type="Proteomes" id="UP000598820">
    <property type="component" value="Unassembled WGS sequence"/>
</dbReference>
<dbReference type="InterPro" id="IPR036390">
    <property type="entry name" value="WH_DNA-bd_sf"/>
</dbReference>
<name>A0A926XY61_9BACT</name>
<feature type="domain" description="Transcription regulator PadR N-terminal" evidence="1">
    <location>
        <begin position="19"/>
        <end position="89"/>
    </location>
</feature>